<evidence type="ECO:0000259" key="10">
    <source>
        <dbReference type="PROSITE" id="PS51412"/>
    </source>
</evidence>
<dbReference type="Proteomes" id="UP000002852">
    <property type="component" value="Unassembled WGS sequence"/>
</dbReference>
<evidence type="ECO:0000256" key="6">
    <source>
        <dbReference type="ARBA" id="ARBA00023136"/>
    </source>
</evidence>
<evidence type="ECO:0000256" key="5">
    <source>
        <dbReference type="ARBA" id="ARBA00022852"/>
    </source>
</evidence>
<dbReference type="AlphaFoldDB" id="A0A3B5QAI0"/>
<reference evidence="11" key="3">
    <citation type="submission" date="2025-08" db="UniProtKB">
        <authorList>
            <consortium name="Ensembl"/>
        </authorList>
    </citation>
    <scope>IDENTIFICATION</scope>
    <source>
        <strain evidence="11">JP 163 A</strain>
    </source>
</reference>
<evidence type="ECO:0000256" key="3">
    <source>
        <dbReference type="ARBA" id="ARBA00009214"/>
    </source>
</evidence>
<evidence type="ECO:0000259" key="9">
    <source>
        <dbReference type="PROSITE" id="PS50004"/>
    </source>
</evidence>
<name>A0A3B5QAI0_XIPMA</name>
<dbReference type="GO" id="GO:0022829">
    <property type="term" value="F:wide pore channel activity"/>
    <property type="evidence" value="ECO:0007669"/>
    <property type="project" value="TreeGrafter"/>
</dbReference>
<evidence type="ECO:0000256" key="8">
    <source>
        <dbReference type="SAM" id="SignalP"/>
    </source>
</evidence>
<proteinExistence type="inferred from homology"/>
<dbReference type="SMART" id="SM00457">
    <property type="entry name" value="MACPF"/>
    <property type="match status" value="1"/>
</dbReference>
<evidence type="ECO:0000256" key="7">
    <source>
        <dbReference type="ARBA" id="ARBA00023157"/>
    </source>
</evidence>
<keyword evidence="7" id="KW-1015">Disulfide bond</keyword>
<dbReference type="PROSITE" id="PS00279">
    <property type="entry name" value="MACPF_1"/>
    <property type="match status" value="1"/>
</dbReference>
<feature type="domain" description="MACPF" evidence="10">
    <location>
        <begin position="27"/>
        <end position="353"/>
    </location>
</feature>
<dbReference type="PANTHER" id="PTHR46096">
    <property type="entry name" value="PERFORIN-1"/>
    <property type="match status" value="1"/>
</dbReference>
<dbReference type="GO" id="GO:0001913">
    <property type="term" value="P:T cell mediated cytotoxicity"/>
    <property type="evidence" value="ECO:0007669"/>
    <property type="project" value="TreeGrafter"/>
</dbReference>
<dbReference type="SUPFAM" id="SSF49562">
    <property type="entry name" value="C2 domain (Calcium/lipid-binding domain, CaLB)"/>
    <property type="match status" value="1"/>
</dbReference>
<evidence type="ECO:0000256" key="2">
    <source>
        <dbReference type="ARBA" id="ARBA00004613"/>
    </source>
</evidence>
<organism evidence="11 12">
    <name type="scientific">Xiphophorus maculatus</name>
    <name type="common">Southern platyfish</name>
    <name type="synonym">Platypoecilus maculatus</name>
    <dbReference type="NCBI Taxonomy" id="8083"/>
    <lineage>
        <taxon>Eukaryota</taxon>
        <taxon>Metazoa</taxon>
        <taxon>Chordata</taxon>
        <taxon>Craniata</taxon>
        <taxon>Vertebrata</taxon>
        <taxon>Euteleostomi</taxon>
        <taxon>Actinopterygii</taxon>
        <taxon>Neopterygii</taxon>
        <taxon>Teleostei</taxon>
        <taxon>Neoteleostei</taxon>
        <taxon>Acanthomorphata</taxon>
        <taxon>Ovalentaria</taxon>
        <taxon>Atherinomorphae</taxon>
        <taxon>Cyprinodontiformes</taxon>
        <taxon>Poeciliidae</taxon>
        <taxon>Poeciliinae</taxon>
        <taxon>Xiphophorus</taxon>
    </lineage>
</organism>
<dbReference type="GO" id="GO:0051607">
    <property type="term" value="P:defense response to virus"/>
    <property type="evidence" value="ECO:0007669"/>
    <property type="project" value="TreeGrafter"/>
</dbReference>
<dbReference type="InterPro" id="IPR000008">
    <property type="entry name" value="C2_dom"/>
</dbReference>
<keyword evidence="5" id="KW-0204">Cytolysis</keyword>
<dbReference type="InterPro" id="IPR020864">
    <property type="entry name" value="MACPF"/>
</dbReference>
<keyword evidence="4" id="KW-0964">Secreted</keyword>
<keyword evidence="12" id="KW-1185">Reference proteome</keyword>
<dbReference type="InterPro" id="IPR035892">
    <property type="entry name" value="C2_domain_sf"/>
</dbReference>
<protein>
    <submittedName>
        <fullName evidence="11">Perforin-1-like</fullName>
    </submittedName>
</protein>
<feature type="signal peptide" evidence="8">
    <location>
        <begin position="1"/>
        <end position="23"/>
    </location>
</feature>
<evidence type="ECO:0000313" key="12">
    <source>
        <dbReference type="Proteomes" id="UP000002852"/>
    </source>
</evidence>
<accession>A0A3B5QAI0</accession>
<dbReference type="InterPro" id="IPR020863">
    <property type="entry name" value="MACPF_CS"/>
</dbReference>
<dbReference type="InterPro" id="IPR052784">
    <property type="entry name" value="Perforin-1_pore-forming"/>
</dbReference>
<evidence type="ECO:0000313" key="11">
    <source>
        <dbReference type="Ensembl" id="ENSXMAP00000028045.1"/>
    </source>
</evidence>
<dbReference type="GO" id="GO:0016020">
    <property type="term" value="C:membrane"/>
    <property type="evidence" value="ECO:0007669"/>
    <property type="project" value="UniProtKB-SubCell"/>
</dbReference>
<comment type="subcellular location">
    <subcellularLocation>
        <location evidence="1">Membrane</location>
    </subcellularLocation>
    <subcellularLocation>
        <location evidence="2">Secreted</location>
    </subcellularLocation>
</comment>
<reference evidence="12" key="1">
    <citation type="submission" date="2012-01" db="EMBL/GenBank/DDBJ databases">
        <authorList>
            <person name="Walter R."/>
            <person name="Schartl M."/>
            <person name="Warren W."/>
        </authorList>
    </citation>
    <scope>NUCLEOTIDE SEQUENCE [LARGE SCALE GENOMIC DNA]</scope>
    <source>
        <strain evidence="12">JP 163 A</strain>
    </source>
</reference>
<reference evidence="12" key="2">
    <citation type="journal article" date="2013" name="Nat. Genet.">
        <title>The genome of the platyfish, Xiphophorus maculatus, provides insights into evolutionary adaptation and several complex traits.</title>
        <authorList>
            <person name="Schartl M."/>
            <person name="Walter R.B."/>
            <person name="Shen Y."/>
            <person name="Garcia T."/>
            <person name="Catchen J."/>
            <person name="Amores A."/>
            <person name="Braasch I."/>
            <person name="Chalopin D."/>
            <person name="Volff J.N."/>
            <person name="Lesch K.P."/>
            <person name="Bisazza A."/>
            <person name="Minx P."/>
            <person name="Hillier L."/>
            <person name="Wilson R.K."/>
            <person name="Fuerstenberg S."/>
            <person name="Boore J."/>
            <person name="Searle S."/>
            <person name="Postlethwait J.H."/>
            <person name="Warren W.C."/>
        </authorList>
    </citation>
    <scope>NUCLEOTIDE SEQUENCE [LARGE SCALE GENOMIC DNA]</scope>
    <source>
        <strain evidence="12">JP 163 A</strain>
    </source>
</reference>
<dbReference type="GO" id="GO:0005576">
    <property type="term" value="C:extracellular region"/>
    <property type="evidence" value="ECO:0007669"/>
    <property type="project" value="UniProtKB-SubCell"/>
</dbReference>
<dbReference type="GO" id="GO:0031640">
    <property type="term" value="P:killing of cells of another organism"/>
    <property type="evidence" value="ECO:0007669"/>
    <property type="project" value="UniProtKB-KW"/>
</dbReference>
<dbReference type="GO" id="GO:0001771">
    <property type="term" value="P:immunological synapse formation"/>
    <property type="evidence" value="ECO:0007669"/>
    <property type="project" value="TreeGrafter"/>
</dbReference>
<dbReference type="Pfam" id="PF01823">
    <property type="entry name" value="MACPF"/>
    <property type="match status" value="1"/>
</dbReference>
<comment type="similarity">
    <text evidence="3">Belongs to the complement C6/C7/C8/C9 family.</text>
</comment>
<sequence>MLSCLGLAFLLLSLLIVQPQVLSCRVGDQRECDASPFVPGHNLIGEGFDMVTMQRKGAYVIDMETYLNPNRTCTLCSNQLKGHQLQKLPVSALDWRAFSQTKTTATHSAHKRGCSAITGPLRTLLNYSIEFNYQSSFIMFMYIELFAGCLFVPSYRVSAAPPFSSEFLKDLARLPRYYNSSTSSHYKDFLHTYGTHYIHQVRLGGYVARVTAARTCLSTLNGMSSNDVHSCVSMGIEVGLGNFKLSNVPSPCSKFLQNHGFSTVFSSYIHHHYTVISGGNGWSGEFSLTHNDSLGFKNWQHTLKDHPDVVFFFLRPIHLLIPTKTKRVGIKVTATKYLEDNAMESSPREPECTGNTPNLARNCCPQQVLKGTLRVTSIRAWGLNGDYAGATESYVKMSFGSTYYRTDVINSDYPYWNVDYNFAYTAPNNNSHSLPLKVLAVEIWDEDLQYDDLLGSCVRYLSQGDNSFTCAAESGRFEVQYTLTCDPYLTGERCGQYKPSPYITAQYIDIFRYLDKLNYVRQSVSYCLLLFCLQKGGEKVWKGLKLCYECIKSTK</sequence>
<keyword evidence="6" id="KW-0472">Membrane</keyword>
<dbReference type="PROSITE" id="PS51412">
    <property type="entry name" value="MACPF_2"/>
    <property type="match status" value="1"/>
</dbReference>
<evidence type="ECO:0000256" key="1">
    <source>
        <dbReference type="ARBA" id="ARBA00004370"/>
    </source>
</evidence>
<feature type="domain" description="C2" evidence="9">
    <location>
        <begin position="353"/>
        <end position="474"/>
    </location>
</feature>
<dbReference type="GeneTree" id="ENSGT00530000063725"/>
<feature type="chain" id="PRO_5017412007" evidence="8">
    <location>
        <begin position="24"/>
        <end position="555"/>
    </location>
</feature>
<dbReference type="Gene3D" id="2.60.40.150">
    <property type="entry name" value="C2 domain"/>
    <property type="match status" value="1"/>
</dbReference>
<keyword evidence="8" id="KW-0732">Signal</keyword>
<reference evidence="11" key="4">
    <citation type="submission" date="2025-09" db="UniProtKB">
        <authorList>
            <consortium name="Ensembl"/>
        </authorList>
    </citation>
    <scope>IDENTIFICATION</scope>
    <source>
        <strain evidence="11">JP 163 A</strain>
    </source>
</reference>
<dbReference type="PANTHER" id="PTHR46096:SF1">
    <property type="entry name" value="PERFORIN 1.5"/>
    <property type="match status" value="1"/>
</dbReference>
<evidence type="ECO:0000256" key="4">
    <source>
        <dbReference type="ARBA" id="ARBA00022525"/>
    </source>
</evidence>
<dbReference type="Ensembl" id="ENSXMAT00000042402.1">
    <property type="protein sequence ID" value="ENSXMAP00000028045.1"/>
    <property type="gene ID" value="ENSXMAG00000004952.2"/>
</dbReference>
<dbReference type="InParanoid" id="A0A3B5QAI0"/>
<dbReference type="PROSITE" id="PS50004">
    <property type="entry name" value="C2"/>
    <property type="match status" value="1"/>
</dbReference>